<keyword evidence="13" id="KW-1185">Reference proteome</keyword>
<keyword evidence="6 10" id="KW-1278">Translocase</keyword>
<gene>
    <name evidence="12" type="ORF">ACIB24_20730</name>
</gene>
<comment type="similarity">
    <text evidence="3 10">Belongs to the cytochrome c oxidase bacterial subunit CtaF family.</text>
</comment>
<evidence type="ECO:0000256" key="9">
    <source>
        <dbReference type="ARBA" id="ARBA00047816"/>
    </source>
</evidence>
<comment type="caution">
    <text evidence="12">The sequence shown here is derived from an EMBL/GenBank/DDBJ whole genome shotgun (WGS) entry which is preliminary data.</text>
</comment>
<accession>A0ABW8ASX4</accession>
<comment type="catalytic activity">
    <reaction evidence="9 10">
        <text>4 Fe(II)-[cytochrome c] + O2 + 8 H(+)(in) = 4 Fe(III)-[cytochrome c] + 2 H2O + 4 H(+)(out)</text>
        <dbReference type="Rhea" id="RHEA:11436"/>
        <dbReference type="Rhea" id="RHEA-COMP:10350"/>
        <dbReference type="Rhea" id="RHEA-COMP:14399"/>
        <dbReference type="ChEBI" id="CHEBI:15377"/>
        <dbReference type="ChEBI" id="CHEBI:15378"/>
        <dbReference type="ChEBI" id="CHEBI:15379"/>
        <dbReference type="ChEBI" id="CHEBI:29033"/>
        <dbReference type="ChEBI" id="CHEBI:29034"/>
        <dbReference type="EC" id="7.1.1.9"/>
    </reaction>
</comment>
<evidence type="ECO:0000313" key="13">
    <source>
        <dbReference type="Proteomes" id="UP001612915"/>
    </source>
</evidence>
<comment type="function">
    <text evidence="1 10">Part of cytochrome c oxidase, its function is unknown.</text>
</comment>
<evidence type="ECO:0000256" key="5">
    <source>
        <dbReference type="ARBA" id="ARBA00022692"/>
    </source>
</evidence>
<evidence type="ECO:0000256" key="10">
    <source>
        <dbReference type="PIRNR" id="PIRNR017385"/>
    </source>
</evidence>
<comment type="subcellular location">
    <subcellularLocation>
        <location evidence="2">Cell membrane</location>
        <topology evidence="2">Multi-pass membrane protein</topology>
    </subcellularLocation>
</comment>
<keyword evidence="7 11" id="KW-1133">Transmembrane helix</keyword>
<feature type="transmembrane region" description="Helical" evidence="11">
    <location>
        <begin position="33"/>
        <end position="54"/>
    </location>
</feature>
<dbReference type="Proteomes" id="UP001612915">
    <property type="component" value="Unassembled WGS sequence"/>
</dbReference>
<reference evidence="12 13" key="1">
    <citation type="submission" date="2024-10" db="EMBL/GenBank/DDBJ databases">
        <title>The Natural Products Discovery Center: Release of the First 8490 Sequenced Strains for Exploring Actinobacteria Biosynthetic Diversity.</title>
        <authorList>
            <person name="Kalkreuter E."/>
            <person name="Kautsar S.A."/>
            <person name="Yang D."/>
            <person name="Bader C.D."/>
            <person name="Teijaro C.N."/>
            <person name="Fluegel L."/>
            <person name="Davis C.M."/>
            <person name="Simpson J.R."/>
            <person name="Lauterbach L."/>
            <person name="Steele A.D."/>
            <person name="Gui C."/>
            <person name="Meng S."/>
            <person name="Li G."/>
            <person name="Viehrig K."/>
            <person name="Ye F."/>
            <person name="Su P."/>
            <person name="Kiefer A.F."/>
            <person name="Nichols A."/>
            <person name="Cepeda A.J."/>
            <person name="Yan W."/>
            <person name="Fan B."/>
            <person name="Jiang Y."/>
            <person name="Adhikari A."/>
            <person name="Zheng C.-J."/>
            <person name="Schuster L."/>
            <person name="Cowan T.M."/>
            <person name="Smanski M.J."/>
            <person name="Chevrette M.G."/>
            <person name="De Carvalho L.P.S."/>
            <person name="Shen B."/>
        </authorList>
    </citation>
    <scope>NUCLEOTIDE SEQUENCE [LARGE SCALE GENOMIC DNA]</scope>
    <source>
        <strain evidence="12 13">NPDC049639</strain>
    </source>
</reference>
<dbReference type="EMBL" id="JBITLV010000007">
    <property type="protein sequence ID" value="MFI7589498.1"/>
    <property type="molecule type" value="Genomic_DNA"/>
</dbReference>
<dbReference type="InterPro" id="IPR021050">
    <property type="entry name" value="Cyt_c_oxidase_su4_actinobac"/>
</dbReference>
<evidence type="ECO:0000256" key="3">
    <source>
        <dbReference type="ARBA" id="ARBA00006870"/>
    </source>
</evidence>
<keyword evidence="5 11" id="KW-0812">Transmembrane</keyword>
<dbReference type="Pfam" id="PF12270">
    <property type="entry name" value="Cyt_c_ox_IV"/>
    <property type="match status" value="1"/>
</dbReference>
<evidence type="ECO:0000313" key="12">
    <source>
        <dbReference type="EMBL" id="MFI7589498.1"/>
    </source>
</evidence>
<evidence type="ECO:0000256" key="11">
    <source>
        <dbReference type="SAM" id="Phobius"/>
    </source>
</evidence>
<evidence type="ECO:0000256" key="6">
    <source>
        <dbReference type="ARBA" id="ARBA00022967"/>
    </source>
</evidence>
<dbReference type="EC" id="7.1.1.9" evidence="10"/>
<proteinExistence type="inferred from homology"/>
<feature type="transmembrane region" description="Helical" evidence="11">
    <location>
        <begin position="96"/>
        <end position="125"/>
    </location>
</feature>
<feature type="transmembrane region" description="Helical" evidence="11">
    <location>
        <begin position="6"/>
        <end position="26"/>
    </location>
</feature>
<protein>
    <recommendedName>
        <fullName evidence="10">Cytochrome c oxidase polypeptide 4</fullName>
        <ecNumber evidence="10">7.1.1.9</ecNumber>
    </recommendedName>
    <alternativeName>
        <fullName evidence="10">Cytochrome aa3 subunit 4</fullName>
    </alternativeName>
    <alternativeName>
        <fullName evidence="10">Cytochrome c oxidase polypeptide IV</fullName>
    </alternativeName>
</protein>
<evidence type="ECO:0000256" key="8">
    <source>
        <dbReference type="ARBA" id="ARBA00023136"/>
    </source>
</evidence>
<name>A0ABW8ASX4_9ACTN</name>
<evidence type="ECO:0000256" key="1">
    <source>
        <dbReference type="ARBA" id="ARBA00002536"/>
    </source>
</evidence>
<evidence type="ECO:0000256" key="4">
    <source>
        <dbReference type="ARBA" id="ARBA00022475"/>
    </source>
</evidence>
<comment type="subunit">
    <text evidence="10">Associates with subunits I, II and III to form cytochrome c oxidase.</text>
</comment>
<keyword evidence="4 10" id="KW-1003">Cell membrane</keyword>
<sequence length="134" mass="14382">MKVTALLFWLGTIIFAVTGVVYGVFATDWEEPVGVVALFLTAGLALMIAVYLSYTDRHTDDLPEDDTFGEIEQGAGELGEFAPYSWWPLVAAGGGAVVFAGAAIGWWLLLIGLGLGAIGVIGWVFEFYRGEHAH</sequence>
<dbReference type="RefSeq" id="WP_398284084.1">
    <property type="nucleotide sequence ID" value="NZ_JBITLV010000007.1"/>
</dbReference>
<organism evidence="12 13">
    <name type="scientific">Spongisporangium articulatum</name>
    <dbReference type="NCBI Taxonomy" id="3362603"/>
    <lineage>
        <taxon>Bacteria</taxon>
        <taxon>Bacillati</taxon>
        <taxon>Actinomycetota</taxon>
        <taxon>Actinomycetes</taxon>
        <taxon>Kineosporiales</taxon>
        <taxon>Kineosporiaceae</taxon>
        <taxon>Spongisporangium</taxon>
    </lineage>
</organism>
<keyword evidence="8 10" id="KW-0472">Membrane</keyword>
<evidence type="ECO:0000256" key="7">
    <source>
        <dbReference type="ARBA" id="ARBA00022989"/>
    </source>
</evidence>
<evidence type="ECO:0000256" key="2">
    <source>
        <dbReference type="ARBA" id="ARBA00004651"/>
    </source>
</evidence>
<dbReference type="PIRSF" id="PIRSF017385">
    <property type="entry name" value="CtaF"/>
    <property type="match status" value="1"/>
</dbReference>